<evidence type="ECO:0000313" key="1">
    <source>
        <dbReference type="EMBL" id="PNH33874.1"/>
    </source>
</evidence>
<dbReference type="AlphaFoldDB" id="A0AA44WLT2"/>
<evidence type="ECO:0000313" key="2">
    <source>
        <dbReference type="Proteomes" id="UP000236305"/>
    </source>
</evidence>
<gene>
    <name evidence="1" type="ORF">BJF96_g2804</name>
</gene>
<dbReference type="Proteomes" id="UP000236305">
    <property type="component" value="Unassembled WGS sequence"/>
</dbReference>
<sequence length="59" mass="6718">MVATLFQAVTVTVENQVRPSTSPEGAWELPGWCDEQLADIDWNMFLSEENAFNVWQTQS</sequence>
<name>A0AA44WLT2_VERDA</name>
<reference evidence="1 2" key="1">
    <citation type="submission" date="2017-12" db="EMBL/GenBank/DDBJ databases">
        <title>Comparative genomics yields insights into virulence evolution of Verticillium dahliae.</title>
        <authorList>
            <person name="Fan R."/>
            <person name="Armitage A.D."/>
            <person name="Cascant-Lopez E."/>
            <person name="Sobczyk M."/>
            <person name="Cockerton H.M."/>
            <person name="Harrison R.J."/>
        </authorList>
    </citation>
    <scope>NUCLEOTIDE SEQUENCE [LARGE SCALE GENOMIC DNA]</scope>
    <source>
        <strain evidence="1 2">12008</strain>
    </source>
</reference>
<comment type="caution">
    <text evidence="1">The sequence shown here is derived from an EMBL/GenBank/DDBJ whole genome shotgun (WGS) entry which is preliminary data.</text>
</comment>
<proteinExistence type="predicted"/>
<accession>A0AA44WLT2</accession>
<organism evidence="1 2">
    <name type="scientific">Verticillium dahliae</name>
    <name type="common">Verticillium wilt</name>
    <dbReference type="NCBI Taxonomy" id="27337"/>
    <lineage>
        <taxon>Eukaryota</taxon>
        <taxon>Fungi</taxon>
        <taxon>Dikarya</taxon>
        <taxon>Ascomycota</taxon>
        <taxon>Pezizomycotina</taxon>
        <taxon>Sordariomycetes</taxon>
        <taxon>Hypocreomycetidae</taxon>
        <taxon>Glomerellales</taxon>
        <taxon>Plectosphaerellaceae</taxon>
        <taxon>Verticillium</taxon>
    </lineage>
</organism>
<protein>
    <submittedName>
        <fullName evidence="1">Uncharacterized protein</fullName>
    </submittedName>
</protein>
<dbReference type="EMBL" id="MPSH01000007">
    <property type="protein sequence ID" value="PNH33874.1"/>
    <property type="molecule type" value="Genomic_DNA"/>
</dbReference>